<feature type="transmembrane region" description="Helical" evidence="1">
    <location>
        <begin position="19"/>
        <end position="39"/>
    </location>
</feature>
<accession>A0A7W6RPT9</accession>
<dbReference type="AlphaFoldDB" id="A0A7W6RPT9"/>
<gene>
    <name evidence="2" type="ORF">GGE12_004009</name>
</gene>
<keyword evidence="1" id="KW-0812">Transmembrane</keyword>
<comment type="caution">
    <text evidence="2">The sequence shown here is derived from an EMBL/GenBank/DDBJ whole genome shotgun (WGS) entry which is preliminary data.</text>
</comment>
<dbReference type="EMBL" id="JACIGM010000008">
    <property type="protein sequence ID" value="MBB4276212.1"/>
    <property type="molecule type" value="Genomic_DNA"/>
</dbReference>
<sequence length="42" mass="4739">MCGRPSFHLEEDGMYERTIGFLVAAELSAMFWAALFLVLDSI</sequence>
<keyword evidence="1" id="KW-0472">Membrane</keyword>
<keyword evidence="1" id="KW-1133">Transmembrane helix</keyword>
<evidence type="ECO:0000313" key="2">
    <source>
        <dbReference type="EMBL" id="MBB4276212.1"/>
    </source>
</evidence>
<name>A0A7W6RPT9_9HYPH</name>
<reference evidence="2 3" key="1">
    <citation type="submission" date="2020-08" db="EMBL/GenBank/DDBJ databases">
        <title>Genomic Encyclopedia of Type Strains, Phase IV (KMG-V): Genome sequencing to study the core and pangenomes of soil and plant-associated prokaryotes.</title>
        <authorList>
            <person name="Whitman W."/>
        </authorList>
    </citation>
    <scope>NUCLEOTIDE SEQUENCE [LARGE SCALE GENOMIC DNA]</scope>
    <source>
        <strain evidence="2 3">SEMIA 402</strain>
    </source>
</reference>
<protein>
    <submittedName>
        <fullName evidence="2">Uncharacterized protein</fullName>
    </submittedName>
</protein>
<proteinExistence type="predicted"/>
<evidence type="ECO:0000256" key="1">
    <source>
        <dbReference type="SAM" id="Phobius"/>
    </source>
</evidence>
<dbReference type="Proteomes" id="UP000533641">
    <property type="component" value="Unassembled WGS sequence"/>
</dbReference>
<organism evidence="2 3">
    <name type="scientific">Rhizobium mongolense</name>
    <dbReference type="NCBI Taxonomy" id="57676"/>
    <lineage>
        <taxon>Bacteria</taxon>
        <taxon>Pseudomonadati</taxon>
        <taxon>Pseudomonadota</taxon>
        <taxon>Alphaproteobacteria</taxon>
        <taxon>Hyphomicrobiales</taxon>
        <taxon>Rhizobiaceae</taxon>
        <taxon>Rhizobium/Agrobacterium group</taxon>
        <taxon>Rhizobium</taxon>
    </lineage>
</organism>
<evidence type="ECO:0000313" key="3">
    <source>
        <dbReference type="Proteomes" id="UP000533641"/>
    </source>
</evidence>